<dbReference type="GO" id="GO:0003677">
    <property type="term" value="F:DNA binding"/>
    <property type="evidence" value="ECO:0007669"/>
    <property type="project" value="UniProtKB-KW"/>
</dbReference>
<dbReference type="CDD" id="cd00167">
    <property type="entry name" value="SANT"/>
    <property type="match status" value="1"/>
</dbReference>
<dbReference type="SMART" id="SM00717">
    <property type="entry name" value="SANT"/>
    <property type="match status" value="1"/>
</dbReference>
<dbReference type="OrthoDB" id="118550at2759"/>
<dbReference type="PROSITE" id="PS51293">
    <property type="entry name" value="SANT"/>
    <property type="match status" value="1"/>
</dbReference>
<dbReference type="EMBL" id="JOKQ01000001">
    <property type="protein sequence ID" value="KHN70567.1"/>
    <property type="molecule type" value="Genomic_DNA"/>
</dbReference>
<dbReference type="PANTHER" id="PTHR12802">
    <property type="entry name" value="SWI/SNF COMPLEX-RELATED"/>
    <property type="match status" value="1"/>
</dbReference>
<evidence type="ECO:0000313" key="9">
    <source>
        <dbReference type="Proteomes" id="UP000031056"/>
    </source>
</evidence>
<evidence type="ECO:0000256" key="4">
    <source>
        <dbReference type="ARBA" id="ARBA00023242"/>
    </source>
</evidence>
<dbReference type="InterPro" id="IPR017884">
    <property type="entry name" value="SANT_dom"/>
</dbReference>
<dbReference type="InterPro" id="IPR009057">
    <property type="entry name" value="Homeodomain-like_sf"/>
</dbReference>
<evidence type="ECO:0000259" key="5">
    <source>
        <dbReference type="PROSITE" id="PS50090"/>
    </source>
</evidence>
<evidence type="ECO:0000256" key="3">
    <source>
        <dbReference type="ARBA" id="ARBA00023163"/>
    </source>
</evidence>
<dbReference type="RefSeq" id="XP_014564609.1">
    <property type="nucleotide sequence ID" value="XM_014709123.1"/>
</dbReference>
<dbReference type="FunCoup" id="A0A0B2UNB5">
    <property type="interactions" value="27"/>
</dbReference>
<sequence>MENIFPLQENVEIEEIYGSKRPNAIPPEYARSFRMHGGVNVIDNDGTYILKEPKWYRKGEVSSLEEISMDEVVSMIGKEAYVRTRDAIVCEYQNGYRPMTLGKALEMNDIGFCEIAKIFAFAERWGLINYRSLIEKEIASVEAMRNRTRESSDDKHIPTDTQEKNKEVINMPVDYKACLKQSRCDCGEEVMFFTKSMIFKCKKCFDERSYADDVLRSDFFAVNEPLVESMWSKEEELRLLEGINKYGDEWNLVSQHVQTKSKEECVFYFLRIPILENALPKSGFSEIGPVFVTAENPIMCVISFVCGVVHPCVASACSKAAMMHIGKCSQERAMRHMLDAGVSKAIEQRDMERIKIKRLMDVIYEAFLRKIRMKMNAYKEMNVSTQRVRNELVGLRQGLIDELEFVDEK</sequence>
<name>A0A0B2UNB5_9MICR</name>
<feature type="domain" description="SWIRM" evidence="6">
    <location>
        <begin position="47"/>
        <end position="139"/>
    </location>
</feature>
<dbReference type="InterPro" id="IPR001005">
    <property type="entry name" value="SANT/Myb"/>
</dbReference>
<dbReference type="PROSITE" id="PS50934">
    <property type="entry name" value="SWIRM"/>
    <property type="match status" value="1"/>
</dbReference>
<evidence type="ECO:0000259" key="6">
    <source>
        <dbReference type="PROSITE" id="PS50934"/>
    </source>
</evidence>
<accession>A0A0B2UNB5</accession>
<dbReference type="InterPro" id="IPR036388">
    <property type="entry name" value="WH-like_DNA-bd_sf"/>
</dbReference>
<keyword evidence="2" id="KW-0238">DNA-binding</keyword>
<dbReference type="Gene3D" id="1.10.10.10">
    <property type="entry name" value="Winged helix-like DNA-binding domain superfamily/Winged helix DNA-binding domain"/>
    <property type="match status" value="1"/>
</dbReference>
<dbReference type="HOGENOM" id="CLU_055653_0_0_1"/>
<dbReference type="GeneID" id="26261066"/>
<feature type="domain" description="Myb-like" evidence="5">
    <location>
        <begin position="223"/>
        <end position="273"/>
    </location>
</feature>
<evidence type="ECO:0000259" key="7">
    <source>
        <dbReference type="PROSITE" id="PS51293"/>
    </source>
</evidence>
<dbReference type="STRING" id="1354746.A0A0B2UNB5"/>
<dbReference type="InParanoid" id="A0A0B2UNB5"/>
<dbReference type="FunFam" id="1.10.10.60:FF:000014">
    <property type="entry name" value="SWI/SNF complex subunit SMARCC2 isoform C"/>
    <property type="match status" value="1"/>
</dbReference>
<reference evidence="8 9" key="1">
    <citation type="journal article" date="2014" name="MBio">
        <title>The Ordospora colligata genome; evolution of extreme reduction in microsporidia and host-to-parasite horizontal gene transfer.</title>
        <authorList>
            <person name="Pombert J.-F."/>
            <person name="Haag K.L."/>
            <person name="Beidas S."/>
            <person name="Ebert D."/>
            <person name="Keeling P.J."/>
        </authorList>
    </citation>
    <scope>NUCLEOTIDE SEQUENCE [LARGE SCALE GENOMIC DNA]</scope>
    <source>
        <strain evidence="8 9">OC4</strain>
    </source>
</reference>
<evidence type="ECO:0000313" key="8">
    <source>
        <dbReference type="EMBL" id="KHN70567.1"/>
    </source>
</evidence>
<feature type="domain" description="SANT" evidence="7">
    <location>
        <begin position="226"/>
        <end position="277"/>
    </location>
</feature>
<proteinExistence type="predicted"/>
<comment type="caution">
    <text evidence="8">The sequence shown here is derived from an EMBL/GenBank/DDBJ whole genome shotgun (WGS) entry which is preliminary data.</text>
</comment>
<keyword evidence="9" id="KW-1185">Reference proteome</keyword>
<dbReference type="Proteomes" id="UP000031056">
    <property type="component" value="Unassembled WGS sequence"/>
</dbReference>
<dbReference type="Gene3D" id="1.10.10.60">
    <property type="entry name" value="Homeodomain-like"/>
    <property type="match status" value="1"/>
</dbReference>
<evidence type="ECO:0000256" key="2">
    <source>
        <dbReference type="ARBA" id="ARBA00023125"/>
    </source>
</evidence>
<dbReference type="GO" id="GO:0045893">
    <property type="term" value="P:positive regulation of DNA-templated transcription"/>
    <property type="evidence" value="ECO:0007669"/>
    <property type="project" value="TreeGrafter"/>
</dbReference>
<keyword evidence="3" id="KW-0804">Transcription</keyword>
<dbReference type="VEuPathDB" id="MicrosporidiaDB:M896_012230"/>
<dbReference type="InterPro" id="IPR007526">
    <property type="entry name" value="SWIRM"/>
</dbReference>
<keyword evidence="1" id="KW-0805">Transcription regulation</keyword>
<dbReference type="PROSITE" id="PS50090">
    <property type="entry name" value="MYB_LIKE"/>
    <property type="match status" value="1"/>
</dbReference>
<protein>
    <submittedName>
        <fullName evidence="8">Subunit RSC8 of RSC chromatin remodeling complex</fullName>
    </submittedName>
</protein>
<organism evidence="8 9">
    <name type="scientific">Ordospora colligata OC4</name>
    <dbReference type="NCBI Taxonomy" id="1354746"/>
    <lineage>
        <taxon>Eukaryota</taxon>
        <taxon>Fungi</taxon>
        <taxon>Fungi incertae sedis</taxon>
        <taxon>Microsporidia</taxon>
        <taxon>Ordosporidae</taxon>
        <taxon>Ordospora</taxon>
    </lineage>
</organism>
<gene>
    <name evidence="8" type="ORF">M896_012230</name>
</gene>
<dbReference type="SUPFAM" id="SSF46689">
    <property type="entry name" value="Homeodomain-like"/>
    <property type="match status" value="2"/>
</dbReference>
<dbReference type="PANTHER" id="PTHR12802:SF41">
    <property type="entry name" value="BRAHMA ASSOCIATED PROTEIN 155 KDA"/>
    <property type="match status" value="1"/>
</dbReference>
<dbReference type="GO" id="GO:0042393">
    <property type="term" value="F:histone binding"/>
    <property type="evidence" value="ECO:0007669"/>
    <property type="project" value="TreeGrafter"/>
</dbReference>
<dbReference type="GO" id="GO:0016514">
    <property type="term" value="C:SWI/SNF complex"/>
    <property type="evidence" value="ECO:0007669"/>
    <property type="project" value="TreeGrafter"/>
</dbReference>
<keyword evidence="4" id="KW-0539">Nucleus</keyword>
<evidence type="ECO:0000256" key="1">
    <source>
        <dbReference type="ARBA" id="ARBA00023015"/>
    </source>
</evidence>
<dbReference type="AlphaFoldDB" id="A0A0B2UNB5"/>
<dbReference type="Pfam" id="PF00249">
    <property type="entry name" value="Myb_DNA-binding"/>
    <property type="match status" value="1"/>
</dbReference>